<dbReference type="CDD" id="cd20557">
    <property type="entry name" value="CYCLIN_ScPCL1-like"/>
    <property type="match status" value="1"/>
</dbReference>
<evidence type="ECO:0000313" key="1">
    <source>
        <dbReference type="EMBL" id="KAJ4456865.1"/>
    </source>
</evidence>
<reference evidence="1" key="1">
    <citation type="journal article" date="2022" name="bioRxiv">
        <title>Genomics of Preaxostyla Flagellates Illuminates Evolutionary Transitions and the Path Towards Mitochondrial Loss.</title>
        <authorList>
            <person name="Novak L.V.F."/>
            <person name="Treitli S.C."/>
            <person name="Pyrih J."/>
            <person name="Halakuc P."/>
            <person name="Pipaliya S.V."/>
            <person name="Vacek V."/>
            <person name="Brzon O."/>
            <person name="Soukal P."/>
            <person name="Eme L."/>
            <person name="Dacks J.B."/>
            <person name="Karnkowska A."/>
            <person name="Elias M."/>
            <person name="Hampl V."/>
        </authorList>
    </citation>
    <scope>NUCLEOTIDE SEQUENCE</scope>
    <source>
        <strain evidence="1">RCP-MX</strain>
    </source>
</reference>
<sequence length="254" mass="27575">MASLPAPIPIKPSAFPFVDQPDGKRALSPDPVLSSFPKPVVDDGPLSETVLSFTAYCITQVVAMNEARPSTPPALQPSVEPLGKSGVCIGDENSMNRAALALSLDASLIYPPILRGQELSVVKGMLLKLKKYAQLRLSELLTAVVYIDTLSRRHWNSGKGRFSLKRSNLSAILLLSVMLAHKVGTDRPLANTWWARLFSANVSALNRAEKSYLELLEYHVRVPEATYSRYQQALVNGSRQIAAGEAGQAAVPPQ</sequence>
<dbReference type="Proteomes" id="UP001141327">
    <property type="component" value="Unassembled WGS sequence"/>
</dbReference>
<protein>
    <recommendedName>
        <fullName evidence="3">Cyclin N-terminal domain-containing protein</fullName>
    </recommendedName>
</protein>
<organism evidence="1 2">
    <name type="scientific">Paratrimastix pyriformis</name>
    <dbReference type="NCBI Taxonomy" id="342808"/>
    <lineage>
        <taxon>Eukaryota</taxon>
        <taxon>Metamonada</taxon>
        <taxon>Preaxostyla</taxon>
        <taxon>Paratrimastigidae</taxon>
        <taxon>Paratrimastix</taxon>
    </lineage>
</organism>
<gene>
    <name evidence="1" type="ORF">PAPYR_7791</name>
</gene>
<evidence type="ECO:0008006" key="3">
    <source>
        <dbReference type="Google" id="ProtNLM"/>
    </source>
</evidence>
<dbReference type="InterPro" id="IPR013922">
    <property type="entry name" value="Cyclin_PHO80-like"/>
</dbReference>
<comment type="caution">
    <text evidence="1">The sequence shown here is derived from an EMBL/GenBank/DDBJ whole genome shotgun (WGS) entry which is preliminary data.</text>
</comment>
<dbReference type="EMBL" id="JAPMOS010000059">
    <property type="protein sequence ID" value="KAJ4456865.1"/>
    <property type="molecule type" value="Genomic_DNA"/>
</dbReference>
<accession>A0ABQ8UC54</accession>
<proteinExistence type="predicted"/>
<name>A0ABQ8UC54_9EUKA</name>
<dbReference type="PANTHER" id="PTHR15615">
    <property type="match status" value="1"/>
</dbReference>
<dbReference type="PANTHER" id="PTHR15615:SF108">
    <property type="entry name" value="PROTEIN CNPPD1"/>
    <property type="match status" value="1"/>
</dbReference>
<dbReference type="Gene3D" id="1.10.472.10">
    <property type="entry name" value="Cyclin-like"/>
    <property type="match status" value="1"/>
</dbReference>
<dbReference type="Pfam" id="PF08613">
    <property type="entry name" value="Cyclin"/>
    <property type="match status" value="1"/>
</dbReference>
<keyword evidence="2" id="KW-1185">Reference proteome</keyword>
<evidence type="ECO:0000313" key="2">
    <source>
        <dbReference type="Proteomes" id="UP001141327"/>
    </source>
</evidence>